<protein>
    <recommendedName>
        <fullName evidence="3">Gypsy retrotransposon integrase-like protein 1</fullName>
    </recommendedName>
</protein>
<keyword evidence="2" id="KW-1185">Reference proteome</keyword>
<dbReference type="InterPro" id="IPR012337">
    <property type="entry name" value="RNaseH-like_sf"/>
</dbReference>
<dbReference type="InterPro" id="IPR052160">
    <property type="entry name" value="Gypsy_RT_Integrase-like"/>
</dbReference>
<dbReference type="SUPFAM" id="SSF53098">
    <property type="entry name" value="Ribonuclease H-like"/>
    <property type="match status" value="1"/>
</dbReference>
<feature type="non-terminal residue" evidence="1">
    <location>
        <position position="1"/>
    </location>
</feature>
<dbReference type="PANTHER" id="PTHR47266">
    <property type="entry name" value="ENDONUCLEASE-RELATED"/>
    <property type="match status" value="1"/>
</dbReference>
<dbReference type="Gene3D" id="3.30.420.10">
    <property type="entry name" value="Ribonuclease H-like superfamily/Ribonuclease H"/>
    <property type="match status" value="1"/>
</dbReference>
<dbReference type="GO" id="GO:0003676">
    <property type="term" value="F:nucleic acid binding"/>
    <property type="evidence" value="ECO:0007669"/>
    <property type="project" value="InterPro"/>
</dbReference>
<gene>
    <name evidence="1" type="ORF">CR513_09256</name>
</gene>
<comment type="caution">
    <text evidence="1">The sequence shown here is derived from an EMBL/GenBank/DDBJ whole genome shotgun (WGS) entry which is preliminary data.</text>
</comment>
<reference evidence="1" key="1">
    <citation type="submission" date="2018-05" db="EMBL/GenBank/DDBJ databases">
        <title>Draft genome of Mucuna pruriens seed.</title>
        <authorList>
            <person name="Nnadi N.E."/>
            <person name="Vos R."/>
            <person name="Hasami M.H."/>
            <person name="Devisetty U.K."/>
            <person name="Aguiy J.C."/>
        </authorList>
    </citation>
    <scope>NUCLEOTIDE SEQUENCE [LARGE SCALE GENOMIC DNA]</scope>
    <source>
        <strain evidence="1">JCA_2017</strain>
    </source>
</reference>
<dbReference type="Proteomes" id="UP000257109">
    <property type="component" value="Unassembled WGS sequence"/>
</dbReference>
<organism evidence="1 2">
    <name type="scientific">Mucuna pruriens</name>
    <name type="common">Velvet bean</name>
    <name type="synonym">Dolichos pruriens</name>
    <dbReference type="NCBI Taxonomy" id="157652"/>
    <lineage>
        <taxon>Eukaryota</taxon>
        <taxon>Viridiplantae</taxon>
        <taxon>Streptophyta</taxon>
        <taxon>Embryophyta</taxon>
        <taxon>Tracheophyta</taxon>
        <taxon>Spermatophyta</taxon>
        <taxon>Magnoliopsida</taxon>
        <taxon>eudicotyledons</taxon>
        <taxon>Gunneridae</taxon>
        <taxon>Pentapetalae</taxon>
        <taxon>rosids</taxon>
        <taxon>fabids</taxon>
        <taxon>Fabales</taxon>
        <taxon>Fabaceae</taxon>
        <taxon>Papilionoideae</taxon>
        <taxon>50 kb inversion clade</taxon>
        <taxon>NPAAA clade</taxon>
        <taxon>indigoferoid/millettioid clade</taxon>
        <taxon>Phaseoleae</taxon>
        <taxon>Mucuna</taxon>
    </lineage>
</organism>
<sequence length="191" mass="21695">MEANYCEHVKRCHKCQIYADNIQVPSAPLNVLPVPWPFDIWGIDVIGPIEPKASNGHCFILVAIDCFTKWVEAASYPSVTKKVVIKFIKSKWGSGSCQQEYQENSAKSGGNIQRLTRDASLRSPWYRTTIRTSTRATPYSLVYGMEAVLPVEVEIPSLRIVMEAKLEEAEWMKTRFDQLNLIEEKRLAALC</sequence>
<accession>A0A371HV84</accession>
<dbReference type="AlphaFoldDB" id="A0A371HV84"/>
<evidence type="ECO:0008006" key="3">
    <source>
        <dbReference type="Google" id="ProtNLM"/>
    </source>
</evidence>
<evidence type="ECO:0000313" key="2">
    <source>
        <dbReference type="Proteomes" id="UP000257109"/>
    </source>
</evidence>
<proteinExistence type="predicted"/>
<dbReference type="InterPro" id="IPR036397">
    <property type="entry name" value="RNaseH_sf"/>
</dbReference>
<name>A0A371HV84_MUCPR</name>
<dbReference type="OrthoDB" id="2016337at2759"/>
<dbReference type="EMBL" id="QJKJ01001630">
    <property type="protein sequence ID" value="RDY06705.1"/>
    <property type="molecule type" value="Genomic_DNA"/>
</dbReference>
<dbReference type="STRING" id="157652.A0A371HV84"/>
<evidence type="ECO:0000313" key="1">
    <source>
        <dbReference type="EMBL" id="RDY06705.1"/>
    </source>
</evidence>